<feature type="compositionally biased region" description="Acidic residues" evidence="2">
    <location>
        <begin position="413"/>
        <end position="439"/>
    </location>
</feature>
<keyword evidence="1" id="KW-0175">Coiled coil</keyword>
<feature type="domain" description="Myb/SANT-like DNA-binding" evidence="3">
    <location>
        <begin position="239"/>
        <end position="336"/>
    </location>
</feature>
<dbReference type="PANTHER" id="PTHR46327">
    <property type="entry name" value="F16F4.11 PROTEIN-RELATED"/>
    <property type="match status" value="1"/>
</dbReference>
<protein>
    <recommendedName>
        <fullName evidence="3">Myb/SANT-like DNA-binding domain-containing protein</fullName>
    </recommendedName>
</protein>
<accession>A0AA35Y7G6</accession>
<feature type="region of interest" description="Disordered" evidence="2">
    <location>
        <begin position="380"/>
        <end position="458"/>
    </location>
</feature>
<dbReference type="Pfam" id="PF13837">
    <property type="entry name" value="Myb_DNA-bind_4"/>
    <property type="match status" value="1"/>
</dbReference>
<dbReference type="PANTHER" id="PTHR46327:SF2">
    <property type="entry name" value="SEQUENCE-SPECIFIC DNA BINDING TRANSCRIPTION FACTOR"/>
    <property type="match status" value="1"/>
</dbReference>
<feature type="compositionally biased region" description="Low complexity" evidence="2">
    <location>
        <begin position="189"/>
        <end position="199"/>
    </location>
</feature>
<evidence type="ECO:0000256" key="2">
    <source>
        <dbReference type="SAM" id="MobiDB-lite"/>
    </source>
</evidence>
<organism evidence="4 5">
    <name type="scientific">Lactuca saligna</name>
    <name type="common">Willowleaf lettuce</name>
    <dbReference type="NCBI Taxonomy" id="75948"/>
    <lineage>
        <taxon>Eukaryota</taxon>
        <taxon>Viridiplantae</taxon>
        <taxon>Streptophyta</taxon>
        <taxon>Embryophyta</taxon>
        <taxon>Tracheophyta</taxon>
        <taxon>Spermatophyta</taxon>
        <taxon>Magnoliopsida</taxon>
        <taxon>eudicotyledons</taxon>
        <taxon>Gunneridae</taxon>
        <taxon>Pentapetalae</taxon>
        <taxon>asterids</taxon>
        <taxon>campanulids</taxon>
        <taxon>Asterales</taxon>
        <taxon>Asteraceae</taxon>
        <taxon>Cichorioideae</taxon>
        <taxon>Cichorieae</taxon>
        <taxon>Lactucinae</taxon>
        <taxon>Lactuca</taxon>
    </lineage>
</organism>
<evidence type="ECO:0000313" key="4">
    <source>
        <dbReference type="EMBL" id="CAI9267990.1"/>
    </source>
</evidence>
<dbReference type="Gene3D" id="1.10.10.60">
    <property type="entry name" value="Homeodomain-like"/>
    <property type="match status" value="1"/>
</dbReference>
<dbReference type="AlphaFoldDB" id="A0AA35Y7G6"/>
<gene>
    <name evidence="4" type="ORF">LSALG_LOCUS8441</name>
</gene>
<feature type="region of interest" description="Disordered" evidence="2">
    <location>
        <begin position="189"/>
        <end position="237"/>
    </location>
</feature>
<evidence type="ECO:0000313" key="5">
    <source>
        <dbReference type="Proteomes" id="UP001177003"/>
    </source>
</evidence>
<feature type="compositionally biased region" description="Polar residues" evidence="2">
    <location>
        <begin position="213"/>
        <end position="224"/>
    </location>
</feature>
<dbReference type="EMBL" id="OX465077">
    <property type="protein sequence ID" value="CAI9267990.1"/>
    <property type="molecule type" value="Genomic_DNA"/>
</dbReference>
<dbReference type="Proteomes" id="UP001177003">
    <property type="component" value="Chromosome 1"/>
</dbReference>
<dbReference type="InterPro" id="IPR044822">
    <property type="entry name" value="Myb_DNA-bind_4"/>
</dbReference>
<feature type="coiled-coil region" evidence="1">
    <location>
        <begin position="517"/>
        <end position="544"/>
    </location>
</feature>
<reference evidence="4" key="1">
    <citation type="submission" date="2023-04" db="EMBL/GenBank/DDBJ databases">
        <authorList>
            <person name="Vijverberg K."/>
            <person name="Xiong W."/>
            <person name="Schranz E."/>
        </authorList>
    </citation>
    <scope>NUCLEOTIDE SEQUENCE</scope>
</reference>
<name>A0AA35Y7G6_LACSI</name>
<evidence type="ECO:0000256" key="1">
    <source>
        <dbReference type="SAM" id="Coils"/>
    </source>
</evidence>
<proteinExistence type="predicted"/>
<keyword evidence="5" id="KW-1185">Reference proteome</keyword>
<evidence type="ECO:0000259" key="3">
    <source>
        <dbReference type="Pfam" id="PF13837"/>
    </source>
</evidence>
<sequence>MEAWRWRRPLRSGDQQVQFDELMRILFDVILSSVKDKWRWVLQGSIDFTIFNTRKIIDQMLFPNAATPTGWNPYIHMKLIWTAMNDIVNSEGVKKRSMVGGYYLCDSLEDLKILVGETSFTKPTPTAKPAAPPLTISATILLEAVSMETNGMFSNTSGGSGMLGLEMSLNHQQNPNFLHQQPPFAAAAAKQGYPYAAPKQKASPISDEEEPHSNNMNNPSTTEDSGGDGKLRKGSPWQRMKWTDNMVRLLIMVVFYIGDEGGSEQPSGSDTAAKKKGGVGGVLQKKGKWKSVSRAMMERGFYVSPQQCEDKFNDLNKRYKRVNDILGKGTACKVVENQSLLETMDHLSPKLKEEAKKLLNSKHLFFREMCAYHNSCGGGSGGSVAAHHSSPPEVTTTEQPPHHRQNCVHSNNEDEEDDDEGEDDEDDGDGHPDEEEDDGLSSRKRGRTAENDGHDGIIQQFNGEISCVMQDLTKSVWEKRQWMKVKMMQLEEQRVGFQGQSYELEKQRLKWVKFSCKKEREMEVEKLRNERMKLENERMVLLLRQKEMELVDLQHQYSSNLHKRTTD</sequence>